<dbReference type="InterPro" id="IPR001365">
    <property type="entry name" value="A_deaminase_dom"/>
</dbReference>
<evidence type="ECO:0000256" key="5">
    <source>
        <dbReference type="ARBA" id="ARBA00022801"/>
    </source>
</evidence>
<keyword evidence="10" id="KW-1185">Reference proteome</keyword>
<protein>
    <recommendedName>
        <fullName evidence="3">adenosine deaminase</fullName>
        <ecNumber evidence="3">3.5.4.4</ecNumber>
    </recommendedName>
</protein>
<dbReference type="EC" id="3.5.4.4" evidence="3"/>
<dbReference type="Gene3D" id="3.20.20.140">
    <property type="entry name" value="Metal-dependent hydrolases"/>
    <property type="match status" value="1"/>
</dbReference>
<feature type="signal peptide" evidence="7">
    <location>
        <begin position="1"/>
        <end position="26"/>
    </location>
</feature>
<evidence type="ECO:0000256" key="3">
    <source>
        <dbReference type="ARBA" id="ARBA00012784"/>
    </source>
</evidence>
<keyword evidence="6" id="KW-0862">Zinc</keyword>
<evidence type="ECO:0000256" key="4">
    <source>
        <dbReference type="ARBA" id="ARBA00022723"/>
    </source>
</evidence>
<evidence type="ECO:0000256" key="2">
    <source>
        <dbReference type="ARBA" id="ARBA00006676"/>
    </source>
</evidence>
<proteinExistence type="inferred from homology"/>
<gene>
    <name evidence="9" type="primary">add</name>
    <name evidence="9" type="ORF">GCM10007901_11010</name>
</gene>
<name>A0ABQ5XKB8_9GAMM</name>
<dbReference type="InterPro" id="IPR032466">
    <property type="entry name" value="Metal_Hydrolase"/>
</dbReference>
<organism evidence="9 10">
    <name type="scientific">Dyella acidisoli</name>
    <dbReference type="NCBI Taxonomy" id="1867834"/>
    <lineage>
        <taxon>Bacteria</taxon>
        <taxon>Pseudomonadati</taxon>
        <taxon>Pseudomonadota</taxon>
        <taxon>Gammaproteobacteria</taxon>
        <taxon>Lysobacterales</taxon>
        <taxon>Rhodanobacteraceae</taxon>
        <taxon>Dyella</taxon>
    </lineage>
</organism>
<evidence type="ECO:0000259" key="8">
    <source>
        <dbReference type="Pfam" id="PF00962"/>
    </source>
</evidence>
<feature type="chain" id="PRO_5045945598" description="adenosine deaminase" evidence="7">
    <location>
        <begin position="27"/>
        <end position="512"/>
    </location>
</feature>
<dbReference type="InterPro" id="IPR006330">
    <property type="entry name" value="Ado/ade_deaminase"/>
</dbReference>
<dbReference type="Pfam" id="PF00962">
    <property type="entry name" value="A_deaminase"/>
    <property type="match status" value="1"/>
</dbReference>
<evidence type="ECO:0000256" key="7">
    <source>
        <dbReference type="SAM" id="SignalP"/>
    </source>
</evidence>
<keyword evidence="5" id="KW-0378">Hydrolase</keyword>
<evidence type="ECO:0000256" key="6">
    <source>
        <dbReference type="ARBA" id="ARBA00022833"/>
    </source>
</evidence>
<comment type="cofactor">
    <cofactor evidence="1">
        <name>Zn(2+)</name>
        <dbReference type="ChEBI" id="CHEBI:29105"/>
    </cofactor>
</comment>
<dbReference type="SUPFAM" id="SSF51556">
    <property type="entry name" value="Metallo-dependent hydrolases"/>
    <property type="match status" value="1"/>
</dbReference>
<evidence type="ECO:0000256" key="1">
    <source>
        <dbReference type="ARBA" id="ARBA00001947"/>
    </source>
</evidence>
<reference evidence="10" key="1">
    <citation type="journal article" date="2019" name="Int. J. Syst. Evol. Microbiol.">
        <title>The Global Catalogue of Microorganisms (GCM) 10K type strain sequencing project: providing services to taxonomists for standard genome sequencing and annotation.</title>
        <authorList>
            <consortium name="The Broad Institute Genomics Platform"/>
            <consortium name="The Broad Institute Genome Sequencing Center for Infectious Disease"/>
            <person name="Wu L."/>
            <person name="Ma J."/>
        </authorList>
    </citation>
    <scope>NUCLEOTIDE SEQUENCE [LARGE SCALE GENOMIC DNA]</scope>
    <source>
        <strain evidence="10">NBRC 111980</strain>
    </source>
</reference>
<comment type="caution">
    <text evidence="9">The sequence shown here is derived from an EMBL/GenBank/DDBJ whole genome shotgun (WGS) entry which is preliminary data.</text>
</comment>
<feature type="domain" description="Adenosine deaminase" evidence="8">
    <location>
        <begin position="242"/>
        <end position="463"/>
    </location>
</feature>
<accession>A0ABQ5XKB8</accession>
<sequence>MQAHSFLRCALIGAALICATHVSAQAVPKLADAAETQTAKAFETARQQGPLALHAFLASMPKGGDLHNHLSGAVYAESWIAQAAADGLCVDVTTLSLIDKHDASSPNCGTGQRPAADALSDQHFYDTLVDVFSMRSFVPANGHSGHDQFFDTFGRFQAVTPQQHMGDWLNEVSTRAATRNEQYLELMVTPPFAHAKELARTLGWQADFDAVRKQLLAHGLKDEMAVDEQLLTQALAERKRLQHCDSAQADVGCAVQIRFLYQVLRGAAPERVFAQTLLGFELASADPRWVGINFVMPEDGYLSMRDYSLQMHMLDYLHRLYPTVHISLHAGELAPGLVTPDGLRFHIREAIELGHAERIGHGVDVMYEDHPEALLDEMAKHHVMVEINLTSNDVILGVRGADHPLPMYLKHNVPVALSTDDEGVSRIDLTHEYVRAAEDFGLDYPMLKQLARNSLTYSFLPGESLWVSDACQGQMLGSNHPGARCQRFLAGSEKAAAQWELEHRLHAFEDAH</sequence>
<dbReference type="PANTHER" id="PTHR11409:SF43">
    <property type="entry name" value="ADENOSINE DEAMINASE"/>
    <property type="match status" value="1"/>
</dbReference>
<comment type="similarity">
    <text evidence="2">Belongs to the metallo-dependent hydrolases superfamily. Adenosine and AMP deaminases family.</text>
</comment>
<dbReference type="RefSeq" id="WP_284319901.1">
    <property type="nucleotide sequence ID" value="NZ_BSOB01000010.1"/>
</dbReference>
<evidence type="ECO:0000313" key="10">
    <source>
        <dbReference type="Proteomes" id="UP001156670"/>
    </source>
</evidence>
<dbReference type="EMBL" id="BSOB01000010">
    <property type="protein sequence ID" value="GLQ92150.1"/>
    <property type="molecule type" value="Genomic_DNA"/>
</dbReference>
<dbReference type="Proteomes" id="UP001156670">
    <property type="component" value="Unassembled WGS sequence"/>
</dbReference>
<keyword evidence="7" id="KW-0732">Signal</keyword>
<dbReference type="PANTHER" id="PTHR11409">
    <property type="entry name" value="ADENOSINE DEAMINASE"/>
    <property type="match status" value="1"/>
</dbReference>
<keyword evidence="4" id="KW-0479">Metal-binding</keyword>
<evidence type="ECO:0000313" key="9">
    <source>
        <dbReference type="EMBL" id="GLQ92150.1"/>
    </source>
</evidence>